<keyword evidence="2" id="KW-1185">Reference proteome</keyword>
<accession>A0ABN2RDV8</accession>
<proteinExistence type="predicted"/>
<gene>
    <name evidence="1" type="ORF">GCM10009838_27310</name>
</gene>
<protein>
    <recommendedName>
        <fullName evidence="3">Barstar (barnase inhibitor) domain-containing protein</fullName>
    </recommendedName>
</protein>
<reference evidence="1 2" key="1">
    <citation type="journal article" date="2019" name="Int. J. Syst. Evol. Microbiol.">
        <title>The Global Catalogue of Microorganisms (GCM) 10K type strain sequencing project: providing services to taxonomists for standard genome sequencing and annotation.</title>
        <authorList>
            <consortium name="The Broad Institute Genomics Platform"/>
            <consortium name="The Broad Institute Genome Sequencing Center for Infectious Disease"/>
            <person name="Wu L."/>
            <person name="Ma J."/>
        </authorList>
    </citation>
    <scope>NUCLEOTIDE SEQUENCE [LARGE SCALE GENOMIC DNA]</scope>
    <source>
        <strain evidence="1 2">JCM 16013</strain>
    </source>
</reference>
<sequence>MSGRVSRRATGSRRRFPAHQYGVTVAEHEDHSRVPELRWASLSHRQVLAALIEAGWVPSGVGDWATGLRSPDGTLVARICPFDPAYAAFVELCRVCAGNPWLPKIELAAELEGGGSAVFLEYAAPAGPEVAEELAERFRDGDGTGFDDEFQQVRDAAGKIDASYRAATPWWDGLDLNEAHVRRALDGRLILIDIFCMDGAALYGMILDDLAEVHRRMPRDRMRYVLEIPYIARESSPAEIAALRNAWSALD</sequence>
<dbReference type="EMBL" id="BAAAQM010000013">
    <property type="protein sequence ID" value="GAA1967586.1"/>
    <property type="molecule type" value="Genomic_DNA"/>
</dbReference>
<evidence type="ECO:0000313" key="2">
    <source>
        <dbReference type="Proteomes" id="UP001499854"/>
    </source>
</evidence>
<evidence type="ECO:0000313" key="1">
    <source>
        <dbReference type="EMBL" id="GAA1967586.1"/>
    </source>
</evidence>
<name>A0ABN2RDV8_9ACTN</name>
<dbReference type="Proteomes" id="UP001499854">
    <property type="component" value="Unassembled WGS sequence"/>
</dbReference>
<organism evidence="1 2">
    <name type="scientific">Catenulispora subtropica</name>
    <dbReference type="NCBI Taxonomy" id="450798"/>
    <lineage>
        <taxon>Bacteria</taxon>
        <taxon>Bacillati</taxon>
        <taxon>Actinomycetota</taxon>
        <taxon>Actinomycetes</taxon>
        <taxon>Catenulisporales</taxon>
        <taxon>Catenulisporaceae</taxon>
        <taxon>Catenulispora</taxon>
    </lineage>
</organism>
<evidence type="ECO:0008006" key="3">
    <source>
        <dbReference type="Google" id="ProtNLM"/>
    </source>
</evidence>
<comment type="caution">
    <text evidence="1">The sequence shown here is derived from an EMBL/GenBank/DDBJ whole genome shotgun (WGS) entry which is preliminary data.</text>
</comment>